<dbReference type="InterPro" id="IPR011054">
    <property type="entry name" value="Rudment_hybrid_motif"/>
</dbReference>
<dbReference type="GO" id="GO:0016874">
    <property type="term" value="F:ligase activity"/>
    <property type="evidence" value="ECO:0007669"/>
    <property type="project" value="UniProtKB-KW"/>
</dbReference>
<dbReference type="SMART" id="SM00878">
    <property type="entry name" value="Biotin_carb_C"/>
    <property type="match status" value="1"/>
</dbReference>
<dbReference type="PANTHER" id="PTHR48095:SF5">
    <property type="entry name" value="BLL7292 PROTEIN"/>
    <property type="match status" value="1"/>
</dbReference>
<dbReference type="Pfam" id="PF00289">
    <property type="entry name" value="Biotin_carb_N"/>
    <property type="match status" value="1"/>
</dbReference>
<evidence type="ECO:0000313" key="11">
    <source>
        <dbReference type="EMBL" id="PRZ40525.1"/>
    </source>
</evidence>
<comment type="cofactor">
    <cofactor evidence="1">
        <name>biotin</name>
        <dbReference type="ChEBI" id="CHEBI:57586"/>
    </cofactor>
</comment>
<evidence type="ECO:0000256" key="4">
    <source>
        <dbReference type="ARBA" id="ARBA00022840"/>
    </source>
</evidence>
<dbReference type="SUPFAM" id="SSF56059">
    <property type="entry name" value="Glutathione synthetase ATP-binding domain-like"/>
    <property type="match status" value="1"/>
</dbReference>
<evidence type="ECO:0000259" key="8">
    <source>
        <dbReference type="PROSITE" id="PS50975"/>
    </source>
</evidence>
<dbReference type="InterPro" id="IPR005481">
    <property type="entry name" value="BC-like_N"/>
</dbReference>
<dbReference type="InterPro" id="IPR000089">
    <property type="entry name" value="Biotin_lipoyl"/>
</dbReference>
<keyword evidence="2" id="KW-0436">Ligase</keyword>
<dbReference type="InterPro" id="IPR029045">
    <property type="entry name" value="ClpP/crotonase-like_dom_sf"/>
</dbReference>
<dbReference type="GO" id="GO:0046872">
    <property type="term" value="F:metal ion binding"/>
    <property type="evidence" value="ECO:0007669"/>
    <property type="project" value="InterPro"/>
</dbReference>
<dbReference type="PROSITE" id="PS50979">
    <property type="entry name" value="BC"/>
    <property type="match status" value="1"/>
</dbReference>
<dbReference type="PROSITE" id="PS50968">
    <property type="entry name" value="BIOTINYL_LIPOYL"/>
    <property type="match status" value="1"/>
</dbReference>
<dbReference type="Gene3D" id="3.90.226.10">
    <property type="entry name" value="2-enoyl-CoA Hydratase, Chain A, domain 1"/>
    <property type="match status" value="2"/>
</dbReference>
<evidence type="ECO:0000256" key="5">
    <source>
        <dbReference type="ARBA" id="ARBA00023267"/>
    </source>
</evidence>
<dbReference type="InterPro" id="IPR005482">
    <property type="entry name" value="Biotin_COase_C"/>
</dbReference>
<feature type="domain" description="Lipoyl-binding" evidence="7">
    <location>
        <begin position="485"/>
        <end position="563"/>
    </location>
</feature>
<sequence length="1100" mass="118511">MTSISKVLIANRGEVATRVARAVAGLGLRSVGIHSADDGDSLHLRHCDEIVALDGSGPSAYLDGEQIVRRAVEIGASHIHPGYGFLSENADFARACEKHGIVFVGPAADVLEEFGDKSKARALALAHDVPILPGTPHAATKEQMRDFIDGLGAAFTEGKVAALIKAVAGGGGRGMRIVRRLDELEAAYDLCAAEAQGAFGSPDVYIEQLLPSAQHIEVQLIGDGTGAVSHIWDRDCSIQRRNQKLIEIAPSRIVDAELRQRILYAAKRLAGALNYRGLATVEFLVGEDGDYYFMETNPRLQVEHTVTEEVTGLDLVRAQIQVCCGLTLDDLGLEQEQIPEPRGYAVQVRLNAEIMQQDGTTIPQTGRISAFHLASGRGIRADANAYAGYSVNPRFDSLLAKLIVHSNLDDFESVAAIADRALAESQISGVETNISLQRAILRSAEFRSGTARTNFVDSNIQTLLEAVPVAPALFADHAATGQVTHAAVAVPEGVIGVESPMSGAVVSVDVAPGDTVRAGQTLLVLESMKMQHVIAAPEAGEVREIYTSTGDVVDANAIVVAYEPRNASGGDTAEQRQIDPDYIRPDLNALIERKKFLWDENRPRAVEKRHKLGKRTVRENVERLVDPGTFVEYNSLVIAAQRKRRSLDDLIENTPADGLVTGLARVGEATFGREKSMCAVFAYDYTVLAGTQGYWNHKKTDRIFDVAYRQQHPVILFCEGGGGRPGDVDPDKVSGLSNPSWLWLGKLSGTVPFVGITSGRCFAGNAAMLGVCDVVIATSDSNIGMGGPAMIEGGGLGVFAPEEIGPIDVQTHNGVVDIEVEDEDEAVDVAKKYLSYFQGDLPDFQAHDQRLLRHVIPENRKRVYDVRQAIELLFDVDSVLELRPKFGTTIVTALARLEGRAVGVIANNPKVLGGAIDSDGSDKAARFIQLCDVFGIPIVSLCDTPGFMVGPDSEKTASVRHMSRMFLRGGNASVPIAMVVLRKCYGLGGMAMGGASTFVPMIGLAWPTSEFGGMGLEGAVRLGFRKELEAIDDPGERETRYQELVDGMYEWGGGINTATHLEIDDVIDPADTRRLLTLSLGDVEKGKWTNSHSNPLIDAW</sequence>
<evidence type="ECO:0000256" key="1">
    <source>
        <dbReference type="ARBA" id="ARBA00001953"/>
    </source>
</evidence>
<protein>
    <submittedName>
        <fullName evidence="11">Biotin-dependent enzyme</fullName>
    </submittedName>
</protein>
<dbReference type="InterPro" id="IPR011053">
    <property type="entry name" value="Single_hybrid_motif"/>
</dbReference>
<feature type="domain" description="ATP-grasp" evidence="8">
    <location>
        <begin position="121"/>
        <end position="324"/>
    </location>
</feature>
<accession>A0A2T0ZVY5</accession>
<dbReference type="RefSeq" id="WP_106350157.1">
    <property type="nucleotide sequence ID" value="NZ_PVUE01000016.1"/>
</dbReference>
<organism evidence="11 12">
    <name type="scientific">Antricoccus suffuscus</name>
    <dbReference type="NCBI Taxonomy" id="1629062"/>
    <lineage>
        <taxon>Bacteria</taxon>
        <taxon>Bacillati</taxon>
        <taxon>Actinomycetota</taxon>
        <taxon>Actinomycetes</taxon>
        <taxon>Geodermatophilales</taxon>
        <taxon>Antricoccaceae</taxon>
        <taxon>Antricoccus</taxon>
    </lineage>
</organism>
<dbReference type="Pfam" id="PF02786">
    <property type="entry name" value="CPSase_L_D2"/>
    <property type="match status" value="1"/>
</dbReference>
<dbReference type="Pfam" id="PF02785">
    <property type="entry name" value="Biotin_carb_C"/>
    <property type="match status" value="1"/>
</dbReference>
<dbReference type="EMBL" id="PVUE01000016">
    <property type="protein sequence ID" value="PRZ40525.1"/>
    <property type="molecule type" value="Genomic_DNA"/>
</dbReference>
<dbReference type="SUPFAM" id="SSF52096">
    <property type="entry name" value="ClpP/crotonase"/>
    <property type="match status" value="2"/>
</dbReference>
<dbReference type="InterPro" id="IPR013815">
    <property type="entry name" value="ATP_grasp_subdomain_1"/>
</dbReference>
<dbReference type="InterPro" id="IPR005479">
    <property type="entry name" value="CPAse_ATP-bd"/>
</dbReference>
<dbReference type="SUPFAM" id="SSF51246">
    <property type="entry name" value="Rudiment single hybrid motif"/>
    <property type="match status" value="1"/>
</dbReference>
<dbReference type="SUPFAM" id="SSF51230">
    <property type="entry name" value="Single hybrid motif"/>
    <property type="match status" value="1"/>
</dbReference>
<dbReference type="CDD" id="cd06850">
    <property type="entry name" value="biotinyl_domain"/>
    <property type="match status" value="1"/>
</dbReference>
<evidence type="ECO:0000259" key="7">
    <source>
        <dbReference type="PROSITE" id="PS50968"/>
    </source>
</evidence>
<dbReference type="Proteomes" id="UP000237752">
    <property type="component" value="Unassembled WGS sequence"/>
</dbReference>
<dbReference type="Gene3D" id="3.40.50.20">
    <property type="match status" value="1"/>
</dbReference>
<dbReference type="SUPFAM" id="SSF52440">
    <property type="entry name" value="PreATP-grasp domain"/>
    <property type="match status" value="1"/>
</dbReference>
<dbReference type="InterPro" id="IPR051602">
    <property type="entry name" value="ACC_Biotin_Carboxylase"/>
</dbReference>
<evidence type="ECO:0000256" key="2">
    <source>
        <dbReference type="ARBA" id="ARBA00022598"/>
    </source>
</evidence>
<gene>
    <name evidence="11" type="ORF">CLV47_11658</name>
</gene>
<proteinExistence type="predicted"/>
<dbReference type="InterPro" id="IPR034733">
    <property type="entry name" value="AcCoA_carboxyl_beta"/>
</dbReference>
<dbReference type="Gene3D" id="3.30.470.20">
    <property type="entry name" value="ATP-grasp fold, B domain"/>
    <property type="match status" value="1"/>
</dbReference>
<evidence type="ECO:0000313" key="12">
    <source>
        <dbReference type="Proteomes" id="UP000237752"/>
    </source>
</evidence>
<dbReference type="InterPro" id="IPR011761">
    <property type="entry name" value="ATP-grasp"/>
</dbReference>
<feature type="domain" description="CoA carboxyltransferase C-terminal" evidence="10">
    <location>
        <begin position="841"/>
        <end position="1082"/>
    </location>
</feature>
<dbReference type="AlphaFoldDB" id="A0A2T0ZVY5"/>
<dbReference type="InterPro" id="IPR011764">
    <property type="entry name" value="Biotin_carboxylation_dom"/>
</dbReference>
<dbReference type="PANTHER" id="PTHR48095">
    <property type="entry name" value="PYRUVATE CARBOXYLASE SUBUNIT A"/>
    <property type="match status" value="1"/>
</dbReference>
<dbReference type="OrthoDB" id="9803706at2"/>
<dbReference type="GO" id="GO:0005524">
    <property type="term" value="F:ATP binding"/>
    <property type="evidence" value="ECO:0007669"/>
    <property type="project" value="UniProtKB-UniRule"/>
</dbReference>
<keyword evidence="4 6" id="KW-0067">ATP-binding</keyword>
<name>A0A2T0ZVY5_9ACTN</name>
<evidence type="ECO:0000259" key="9">
    <source>
        <dbReference type="PROSITE" id="PS50979"/>
    </source>
</evidence>
<dbReference type="PROSITE" id="PS50989">
    <property type="entry name" value="COA_CT_CTER"/>
    <property type="match status" value="1"/>
</dbReference>
<feature type="domain" description="Biotin carboxylation" evidence="9">
    <location>
        <begin position="3"/>
        <end position="461"/>
    </location>
</feature>
<reference evidence="11 12" key="1">
    <citation type="submission" date="2018-03" db="EMBL/GenBank/DDBJ databases">
        <title>Genomic Encyclopedia of Archaeal and Bacterial Type Strains, Phase II (KMG-II): from individual species to whole genera.</title>
        <authorList>
            <person name="Goeker M."/>
        </authorList>
    </citation>
    <scope>NUCLEOTIDE SEQUENCE [LARGE SCALE GENOMIC DNA]</scope>
    <source>
        <strain evidence="11 12">DSM 100065</strain>
    </source>
</reference>
<keyword evidence="12" id="KW-1185">Reference proteome</keyword>
<dbReference type="Gene3D" id="3.30.1490.20">
    <property type="entry name" value="ATP-grasp fold, A domain"/>
    <property type="match status" value="1"/>
</dbReference>
<dbReference type="InterPro" id="IPR016185">
    <property type="entry name" value="PreATP-grasp_dom_sf"/>
</dbReference>
<keyword evidence="5" id="KW-0092">Biotin</keyword>
<dbReference type="PROSITE" id="PS50975">
    <property type="entry name" value="ATP_GRASP"/>
    <property type="match status" value="1"/>
</dbReference>
<comment type="caution">
    <text evidence="11">The sequence shown here is derived from an EMBL/GenBank/DDBJ whole genome shotgun (WGS) entry which is preliminary data.</text>
</comment>
<dbReference type="Pfam" id="PF01039">
    <property type="entry name" value="Carboxyl_trans"/>
    <property type="match status" value="1"/>
</dbReference>
<dbReference type="Pfam" id="PF00364">
    <property type="entry name" value="Biotin_lipoyl"/>
    <property type="match status" value="1"/>
</dbReference>
<evidence type="ECO:0000259" key="10">
    <source>
        <dbReference type="PROSITE" id="PS50989"/>
    </source>
</evidence>
<evidence type="ECO:0000256" key="3">
    <source>
        <dbReference type="ARBA" id="ARBA00022741"/>
    </source>
</evidence>
<evidence type="ECO:0000256" key="6">
    <source>
        <dbReference type="PROSITE-ProRule" id="PRU00409"/>
    </source>
</evidence>
<dbReference type="Gene3D" id="2.40.50.100">
    <property type="match status" value="1"/>
</dbReference>
<keyword evidence="3 6" id="KW-0547">Nucleotide-binding</keyword>
<dbReference type="InterPro" id="IPR011763">
    <property type="entry name" value="COA_CT_C"/>
</dbReference>